<dbReference type="Proteomes" id="UP000191094">
    <property type="component" value="Unassembled WGS sequence"/>
</dbReference>
<gene>
    <name evidence="6" type="ORF">B0682_08160</name>
</gene>
<evidence type="ECO:0000256" key="2">
    <source>
        <dbReference type="ARBA" id="ARBA00022692"/>
    </source>
</evidence>
<dbReference type="STRING" id="90241.B0682_08160"/>
<evidence type="ECO:0000313" key="6">
    <source>
        <dbReference type="EMBL" id="OOS19709.1"/>
    </source>
</evidence>
<feature type="transmembrane region" description="Helical" evidence="5">
    <location>
        <begin position="118"/>
        <end position="136"/>
    </location>
</feature>
<dbReference type="RefSeq" id="WP_078308152.1">
    <property type="nucleotide sequence ID" value="NZ_CP147511.1"/>
</dbReference>
<feature type="transmembrane region" description="Helical" evidence="5">
    <location>
        <begin position="12"/>
        <end position="32"/>
    </location>
</feature>
<dbReference type="Pfam" id="PF01124">
    <property type="entry name" value="MAPEG"/>
    <property type="match status" value="1"/>
</dbReference>
<dbReference type="AlphaFoldDB" id="A0A1T0CBP8"/>
<feature type="transmembrane region" description="Helical" evidence="5">
    <location>
        <begin position="70"/>
        <end position="87"/>
    </location>
</feature>
<keyword evidence="4 5" id="KW-0472">Membrane</keyword>
<name>A0A1T0CBP8_9GAMM</name>
<accession>A0A1T0CBP8</accession>
<evidence type="ECO:0000256" key="1">
    <source>
        <dbReference type="ARBA" id="ARBA00004370"/>
    </source>
</evidence>
<dbReference type="PANTHER" id="PTHR35371:SF1">
    <property type="entry name" value="BLR7753 PROTEIN"/>
    <property type="match status" value="1"/>
</dbReference>
<sequence>MILDVIIPNSTTTAIYAMMTACFLPFVFAIVAKALGGFTPKDNANPRIFLANTTGMASRANAVQVNSFESLPMFLAAVILAMLFFVPQQVVNNFAWMYVVIRIAYGMAYVFNLALFRSILWALSMVCIMMLFYVSMRML</sequence>
<evidence type="ECO:0000256" key="4">
    <source>
        <dbReference type="ARBA" id="ARBA00023136"/>
    </source>
</evidence>
<dbReference type="OrthoDB" id="513661at2"/>
<protein>
    <recommendedName>
        <fullName evidence="8">MAPEG family protein</fullName>
    </recommendedName>
</protein>
<proteinExistence type="predicted"/>
<dbReference type="InterPro" id="IPR001129">
    <property type="entry name" value="Membr-assoc_MAPEG"/>
</dbReference>
<dbReference type="PANTHER" id="PTHR35371">
    <property type="entry name" value="INNER MEMBRANE PROTEIN"/>
    <property type="match status" value="1"/>
</dbReference>
<organism evidence="6 7">
    <name type="scientific">Lwoffella lincolnii</name>
    <dbReference type="NCBI Taxonomy" id="90241"/>
    <lineage>
        <taxon>Bacteria</taxon>
        <taxon>Pseudomonadati</taxon>
        <taxon>Pseudomonadota</taxon>
        <taxon>Gammaproteobacteria</taxon>
        <taxon>Moraxellales</taxon>
        <taxon>Moraxellaceae</taxon>
        <taxon>Lwoffella</taxon>
    </lineage>
</organism>
<dbReference type="SUPFAM" id="SSF161084">
    <property type="entry name" value="MAPEG domain-like"/>
    <property type="match status" value="1"/>
</dbReference>
<reference evidence="6 7" key="1">
    <citation type="submission" date="2017-02" db="EMBL/GenBank/DDBJ databases">
        <title>Draft genome sequence of Moraxella lincolnii CCUG 9405T type strain.</title>
        <authorList>
            <person name="Salva-Serra F."/>
            <person name="Engstrom-Jakobsson H."/>
            <person name="Thorell K."/>
            <person name="Jaen-Luchoro D."/>
            <person name="Gonzales-Siles L."/>
            <person name="Karlsson R."/>
            <person name="Yazdan S."/>
            <person name="Boulund F."/>
            <person name="Johnning A."/>
            <person name="Engstrand L."/>
            <person name="Kristiansson E."/>
            <person name="Moore E."/>
        </authorList>
    </citation>
    <scope>NUCLEOTIDE SEQUENCE [LARGE SCALE GENOMIC DNA]</scope>
    <source>
        <strain evidence="6 7">CCUG 9405</strain>
    </source>
</reference>
<evidence type="ECO:0000256" key="5">
    <source>
        <dbReference type="SAM" id="Phobius"/>
    </source>
</evidence>
<keyword evidence="2 5" id="KW-0812">Transmembrane</keyword>
<dbReference type="Gene3D" id="1.20.120.550">
    <property type="entry name" value="Membrane associated eicosanoid/glutathione metabolism-like domain"/>
    <property type="match status" value="1"/>
</dbReference>
<evidence type="ECO:0000256" key="3">
    <source>
        <dbReference type="ARBA" id="ARBA00022989"/>
    </source>
</evidence>
<comment type="subcellular location">
    <subcellularLocation>
        <location evidence="1">Membrane</location>
    </subcellularLocation>
</comment>
<keyword evidence="7" id="KW-1185">Reference proteome</keyword>
<evidence type="ECO:0008006" key="8">
    <source>
        <dbReference type="Google" id="ProtNLM"/>
    </source>
</evidence>
<keyword evidence="3 5" id="KW-1133">Transmembrane helix</keyword>
<dbReference type="InterPro" id="IPR023352">
    <property type="entry name" value="MAPEG-like_dom_sf"/>
</dbReference>
<dbReference type="EMBL" id="MUYT01000014">
    <property type="protein sequence ID" value="OOS19709.1"/>
    <property type="molecule type" value="Genomic_DNA"/>
</dbReference>
<evidence type="ECO:0000313" key="7">
    <source>
        <dbReference type="Proteomes" id="UP000191094"/>
    </source>
</evidence>
<dbReference type="GO" id="GO:0016020">
    <property type="term" value="C:membrane"/>
    <property type="evidence" value="ECO:0007669"/>
    <property type="project" value="UniProtKB-SubCell"/>
</dbReference>
<comment type="caution">
    <text evidence="6">The sequence shown here is derived from an EMBL/GenBank/DDBJ whole genome shotgun (WGS) entry which is preliminary data.</text>
</comment>